<keyword evidence="10" id="KW-1185">Reference proteome</keyword>
<dbReference type="GO" id="GO:0001735">
    <property type="term" value="F:prenylcysteine oxidase activity"/>
    <property type="evidence" value="ECO:0007669"/>
    <property type="project" value="UniProtKB-EC"/>
</dbReference>
<protein>
    <submittedName>
        <fullName evidence="9">Prenylcysteine oxidase-like</fullName>
        <ecNumber evidence="9">1.8.3.5</ecNumber>
    </submittedName>
</protein>
<dbReference type="Proteomes" id="UP000276133">
    <property type="component" value="Unassembled WGS sequence"/>
</dbReference>
<keyword evidence="5" id="KW-0274">FAD</keyword>
<dbReference type="InterPro" id="IPR036188">
    <property type="entry name" value="FAD/NAD-bd_sf"/>
</dbReference>
<evidence type="ECO:0000313" key="10">
    <source>
        <dbReference type="Proteomes" id="UP000276133"/>
    </source>
</evidence>
<evidence type="ECO:0000256" key="6">
    <source>
        <dbReference type="ARBA" id="ARBA00023002"/>
    </source>
</evidence>
<dbReference type="OrthoDB" id="437369at2759"/>
<keyword evidence="7" id="KW-0325">Glycoprotein</keyword>
<comment type="caution">
    <text evidence="9">The sequence shown here is derived from an EMBL/GenBank/DDBJ whole genome shotgun (WGS) entry which is preliminary data.</text>
</comment>
<organism evidence="9 10">
    <name type="scientific">Brachionus plicatilis</name>
    <name type="common">Marine rotifer</name>
    <name type="synonym">Brachionus muelleri</name>
    <dbReference type="NCBI Taxonomy" id="10195"/>
    <lineage>
        <taxon>Eukaryota</taxon>
        <taxon>Metazoa</taxon>
        <taxon>Spiralia</taxon>
        <taxon>Gnathifera</taxon>
        <taxon>Rotifera</taxon>
        <taxon>Eurotatoria</taxon>
        <taxon>Monogononta</taxon>
        <taxon>Pseudotrocha</taxon>
        <taxon>Ploima</taxon>
        <taxon>Brachionidae</taxon>
        <taxon>Brachionus</taxon>
    </lineage>
</organism>
<evidence type="ECO:0000313" key="9">
    <source>
        <dbReference type="EMBL" id="RNA32440.1"/>
    </source>
</evidence>
<evidence type="ECO:0000259" key="8">
    <source>
        <dbReference type="Pfam" id="PF07156"/>
    </source>
</evidence>
<accession>A0A3M7SA64</accession>
<evidence type="ECO:0000256" key="7">
    <source>
        <dbReference type="ARBA" id="ARBA00023180"/>
    </source>
</evidence>
<dbReference type="AlphaFoldDB" id="A0A3M7SA64"/>
<dbReference type="STRING" id="10195.A0A3M7SA64"/>
<dbReference type="GO" id="GO:0030328">
    <property type="term" value="P:prenylcysteine catabolic process"/>
    <property type="evidence" value="ECO:0007669"/>
    <property type="project" value="InterPro"/>
</dbReference>
<name>A0A3M7SA64_BRAPC</name>
<dbReference type="SUPFAM" id="SSF51905">
    <property type="entry name" value="FAD/NAD(P)-binding domain"/>
    <property type="match status" value="1"/>
</dbReference>
<dbReference type="PANTHER" id="PTHR15944">
    <property type="entry name" value="FARNESYLCYSTEINE LYASE"/>
    <property type="match status" value="1"/>
</dbReference>
<dbReference type="EC" id="1.8.3.5" evidence="9"/>
<dbReference type="InterPro" id="IPR010795">
    <property type="entry name" value="Prenylcys_lyase"/>
</dbReference>
<gene>
    <name evidence="9" type="ORF">BpHYR1_043863</name>
</gene>
<evidence type="ECO:0000256" key="1">
    <source>
        <dbReference type="ARBA" id="ARBA00001974"/>
    </source>
</evidence>
<sequence>MFFAQMPNSSEYESIVKQYAPILNDQIQVINNLSKKEIIRIAILGAGIGGCSTAYFLEDFFNAMNEKQVKIDIYEKESELGKSPSKFNYNRFTYELNPFKLNESENYMRYFALNSGCKLSNDVDEKILTALFDSNGILVQKYGQFNKLENLKIFILKFGIRNLIKVLKIIFNFFKYNSEIYILQDNGYTFDSVEKFVRKIDPFIFTISQKSFSEQIKRYKTKFLNDLSNLACMENIGQSNQVPGIVGFHSLATFFNSSFIKSDKKSVLKFLLKNSLRTKLYLNQHVKKVTLDPRNSYEKNLIVYTKNSREYKRTYDYVIVTFPLTKNIYKENFSLDILYRDFLDCELVAFYSYIIDGVFSMLSPRENQQLFKLYTNDQSLKFCSVKTLSPIESGGPILYSVSSYKDLNDNVLDSLFDKGWKLIKKINHKVAPLYKKVRYSHTPFPQIVIDDKTRSRVFYLNGIQWFTCSKESSCISAKNVAMLIIKHVFEIVVDNARTHTDQNISIDFFRLKPGGQCPYDQLKWVDDLKNELILECFFEDGPLNGKISEAQRLQIFGLLKDKIKSQQEIADLVGASRKCVITTKRNYEKTSVVKELTRSARPRKLTSRDESYVFRKPHGIQETNPAEKFLNCIF</sequence>
<evidence type="ECO:0000256" key="2">
    <source>
        <dbReference type="ARBA" id="ARBA00009967"/>
    </source>
</evidence>
<dbReference type="PANTHER" id="PTHR15944:SF0">
    <property type="entry name" value="PRENYLCYSTEINE LYASE DOMAIN-CONTAINING PROTEIN"/>
    <property type="match status" value="1"/>
</dbReference>
<comment type="similarity">
    <text evidence="2">Belongs to the prenylcysteine oxidase family.</text>
</comment>
<evidence type="ECO:0000256" key="3">
    <source>
        <dbReference type="ARBA" id="ARBA00022630"/>
    </source>
</evidence>
<keyword evidence="4" id="KW-0732">Signal</keyword>
<dbReference type="GO" id="GO:0030327">
    <property type="term" value="P:prenylated protein catabolic process"/>
    <property type="evidence" value="ECO:0007669"/>
    <property type="project" value="TreeGrafter"/>
</dbReference>
<feature type="domain" description="Prenylcysteine lyase" evidence="8">
    <location>
        <begin position="154"/>
        <end position="488"/>
    </location>
</feature>
<dbReference type="InterPro" id="IPR017046">
    <property type="entry name" value="Prenylcysteine_Oxase1"/>
</dbReference>
<comment type="cofactor">
    <cofactor evidence="1">
        <name>FAD</name>
        <dbReference type="ChEBI" id="CHEBI:57692"/>
    </cofactor>
</comment>
<dbReference type="Pfam" id="PF07156">
    <property type="entry name" value="Prenylcys_lyase"/>
    <property type="match status" value="1"/>
</dbReference>
<dbReference type="EMBL" id="REGN01001796">
    <property type="protein sequence ID" value="RNA32440.1"/>
    <property type="molecule type" value="Genomic_DNA"/>
</dbReference>
<proteinExistence type="inferred from homology"/>
<keyword evidence="3" id="KW-0285">Flavoprotein</keyword>
<dbReference type="Pfam" id="PF13450">
    <property type="entry name" value="NAD_binding_8"/>
    <property type="match status" value="1"/>
</dbReference>
<evidence type="ECO:0000256" key="5">
    <source>
        <dbReference type="ARBA" id="ARBA00022827"/>
    </source>
</evidence>
<keyword evidence="6 9" id="KW-0560">Oxidoreductase</keyword>
<evidence type="ECO:0000256" key="4">
    <source>
        <dbReference type="ARBA" id="ARBA00022729"/>
    </source>
</evidence>
<reference evidence="9 10" key="1">
    <citation type="journal article" date="2018" name="Sci. Rep.">
        <title>Genomic signatures of local adaptation to the degree of environmental predictability in rotifers.</title>
        <authorList>
            <person name="Franch-Gras L."/>
            <person name="Hahn C."/>
            <person name="Garcia-Roger E.M."/>
            <person name="Carmona M.J."/>
            <person name="Serra M."/>
            <person name="Gomez A."/>
        </authorList>
    </citation>
    <scope>NUCLEOTIDE SEQUENCE [LARGE SCALE GENOMIC DNA]</scope>
    <source>
        <strain evidence="9">HYR1</strain>
    </source>
</reference>